<dbReference type="PANTHER" id="PTHR43046:SF12">
    <property type="entry name" value="GDP-MANNOSE MANNOSYL HYDROLASE"/>
    <property type="match status" value="1"/>
</dbReference>
<keyword evidence="2 5" id="KW-0378">Hydrolase</keyword>
<evidence type="ECO:0000313" key="6">
    <source>
        <dbReference type="Proteomes" id="UP001202117"/>
    </source>
</evidence>
<dbReference type="PROSITE" id="PS51462">
    <property type="entry name" value="NUDIX"/>
    <property type="match status" value="1"/>
</dbReference>
<evidence type="ECO:0000313" key="5">
    <source>
        <dbReference type="EMBL" id="MCH4565412.1"/>
    </source>
</evidence>
<organism evidence="5 6">
    <name type="scientific">Halomonas flagellata</name>
    <dbReference type="NCBI Taxonomy" id="2920385"/>
    <lineage>
        <taxon>Bacteria</taxon>
        <taxon>Pseudomonadati</taxon>
        <taxon>Pseudomonadota</taxon>
        <taxon>Gammaproteobacteria</taxon>
        <taxon>Oceanospirillales</taxon>
        <taxon>Halomonadaceae</taxon>
        <taxon>Halomonas</taxon>
    </lineage>
</organism>
<dbReference type="PANTHER" id="PTHR43046">
    <property type="entry name" value="GDP-MANNOSE MANNOSYL HYDROLASE"/>
    <property type="match status" value="1"/>
</dbReference>
<dbReference type="InterPro" id="IPR015797">
    <property type="entry name" value="NUDIX_hydrolase-like_dom_sf"/>
</dbReference>
<evidence type="ECO:0000256" key="3">
    <source>
        <dbReference type="ARBA" id="ARBA00022842"/>
    </source>
</evidence>
<accession>A0ABS9RZZ3</accession>
<evidence type="ECO:0000256" key="1">
    <source>
        <dbReference type="ARBA" id="ARBA00001946"/>
    </source>
</evidence>
<reference evidence="5 6" key="1">
    <citation type="submission" date="2022-02" db="EMBL/GenBank/DDBJ databases">
        <title>Halomonas fukangensis sp. nov., a halophilic bacterium isolated from a bulk soil of Kalidium foliatum at Fukang.</title>
        <authorList>
            <person name="Huang Y."/>
        </authorList>
    </citation>
    <scope>NUCLEOTIDE SEQUENCE [LARGE SCALE GENOMIC DNA]</scope>
    <source>
        <strain evidence="5 6">EGI 63088</strain>
    </source>
</reference>
<dbReference type="InterPro" id="IPR000086">
    <property type="entry name" value="NUDIX_hydrolase_dom"/>
</dbReference>
<dbReference type="RefSeq" id="WP_240569954.1">
    <property type="nucleotide sequence ID" value="NZ_JAKVPY010000040.1"/>
</dbReference>
<sequence>MIGASAAIIRNSHNGFVIVKPTYRKEWLLPGGAIEEHESPQECCKRECLEELDVSIDLGELLCLEYRKATDDFRFIFDGGTLIEGADIRFPEEELESYRFVTIDEGIKLVDEPTAKRLIFMQSGLGVYFES</sequence>
<dbReference type="SUPFAM" id="SSF55811">
    <property type="entry name" value="Nudix"/>
    <property type="match status" value="1"/>
</dbReference>
<comment type="caution">
    <text evidence="5">The sequence shown here is derived from an EMBL/GenBank/DDBJ whole genome shotgun (WGS) entry which is preliminary data.</text>
</comment>
<dbReference type="GO" id="GO:0016787">
    <property type="term" value="F:hydrolase activity"/>
    <property type="evidence" value="ECO:0007669"/>
    <property type="project" value="UniProtKB-KW"/>
</dbReference>
<dbReference type="Proteomes" id="UP001202117">
    <property type="component" value="Unassembled WGS sequence"/>
</dbReference>
<proteinExistence type="predicted"/>
<protein>
    <submittedName>
        <fullName evidence="5">NUDIX hydrolase</fullName>
    </submittedName>
</protein>
<feature type="domain" description="Nudix hydrolase" evidence="4">
    <location>
        <begin position="1"/>
        <end position="123"/>
    </location>
</feature>
<dbReference type="EMBL" id="JAKVPY010000040">
    <property type="protein sequence ID" value="MCH4565412.1"/>
    <property type="molecule type" value="Genomic_DNA"/>
</dbReference>
<keyword evidence="3" id="KW-0460">Magnesium</keyword>
<keyword evidence="6" id="KW-1185">Reference proteome</keyword>
<dbReference type="Pfam" id="PF00293">
    <property type="entry name" value="NUDIX"/>
    <property type="match status" value="1"/>
</dbReference>
<evidence type="ECO:0000256" key="2">
    <source>
        <dbReference type="ARBA" id="ARBA00022801"/>
    </source>
</evidence>
<name>A0ABS9RZZ3_9GAMM</name>
<comment type="cofactor">
    <cofactor evidence="1">
        <name>Mg(2+)</name>
        <dbReference type="ChEBI" id="CHEBI:18420"/>
    </cofactor>
</comment>
<dbReference type="CDD" id="cd18876">
    <property type="entry name" value="NUDIX_Hydrolase"/>
    <property type="match status" value="1"/>
</dbReference>
<gene>
    <name evidence="5" type="ORF">MKP05_20135</name>
</gene>
<evidence type="ECO:0000259" key="4">
    <source>
        <dbReference type="PROSITE" id="PS51462"/>
    </source>
</evidence>
<dbReference type="Gene3D" id="3.90.79.10">
    <property type="entry name" value="Nucleoside Triphosphate Pyrophosphohydrolase"/>
    <property type="match status" value="1"/>
</dbReference>